<dbReference type="GO" id="GO:0005524">
    <property type="term" value="F:ATP binding"/>
    <property type="evidence" value="ECO:0007669"/>
    <property type="project" value="UniProtKB-KW"/>
</dbReference>
<dbReference type="PANTHER" id="PTHR43547">
    <property type="entry name" value="TWO-COMPONENT HISTIDINE KINASE"/>
    <property type="match status" value="1"/>
</dbReference>
<evidence type="ECO:0000256" key="11">
    <source>
        <dbReference type="PROSITE-ProRule" id="PRU00169"/>
    </source>
</evidence>
<dbReference type="SMART" id="SM00387">
    <property type="entry name" value="HATPase_c"/>
    <property type="match status" value="1"/>
</dbReference>
<dbReference type="Gene3D" id="1.10.10.60">
    <property type="entry name" value="Homeodomain-like"/>
    <property type="match status" value="2"/>
</dbReference>
<dbReference type="InterPro" id="IPR011006">
    <property type="entry name" value="CheY-like_superfamily"/>
</dbReference>
<dbReference type="InterPro" id="IPR003594">
    <property type="entry name" value="HATPase_dom"/>
</dbReference>
<dbReference type="EC" id="2.7.13.3" evidence="2"/>
<dbReference type="CDD" id="cd00075">
    <property type="entry name" value="HATPase"/>
    <property type="match status" value="1"/>
</dbReference>
<evidence type="ECO:0000256" key="9">
    <source>
        <dbReference type="ARBA" id="ARBA00023015"/>
    </source>
</evidence>
<keyword evidence="10" id="KW-0804">Transcription</keyword>
<feature type="domain" description="HTH araC/xylS-type" evidence="12">
    <location>
        <begin position="1206"/>
        <end position="1305"/>
    </location>
</feature>
<dbReference type="eggNOG" id="COG5002">
    <property type="taxonomic scope" value="Bacteria"/>
</dbReference>
<keyword evidence="16" id="KW-1185">Reference proteome</keyword>
<dbReference type="InterPro" id="IPR036890">
    <property type="entry name" value="HATPase_C_sf"/>
</dbReference>
<dbReference type="SUPFAM" id="SSF52172">
    <property type="entry name" value="CheY-like"/>
    <property type="match status" value="1"/>
</dbReference>
<feature type="domain" description="Histidine kinase" evidence="13">
    <location>
        <begin position="816"/>
        <end position="1032"/>
    </location>
</feature>
<evidence type="ECO:0000256" key="4">
    <source>
        <dbReference type="ARBA" id="ARBA00022679"/>
    </source>
</evidence>
<dbReference type="InterPro" id="IPR011110">
    <property type="entry name" value="Reg_prop"/>
</dbReference>
<evidence type="ECO:0000259" key="13">
    <source>
        <dbReference type="PROSITE" id="PS50109"/>
    </source>
</evidence>
<keyword evidence="6" id="KW-0418">Kinase</keyword>
<evidence type="ECO:0000313" key="16">
    <source>
        <dbReference type="Proteomes" id="UP000017831"/>
    </source>
</evidence>
<feature type="modified residue" description="4-aspartylphosphate" evidence="11">
    <location>
        <position position="1107"/>
    </location>
</feature>
<dbReference type="InterPro" id="IPR036097">
    <property type="entry name" value="HisK_dim/P_sf"/>
</dbReference>
<evidence type="ECO:0000256" key="7">
    <source>
        <dbReference type="ARBA" id="ARBA00022840"/>
    </source>
</evidence>
<dbReference type="PANTHER" id="PTHR43547:SF2">
    <property type="entry name" value="HYBRID SIGNAL TRANSDUCTION HISTIDINE KINASE C"/>
    <property type="match status" value="1"/>
</dbReference>
<dbReference type="SUPFAM" id="SSF55874">
    <property type="entry name" value="ATPase domain of HSP90 chaperone/DNA topoisomerase II/histidine kinase"/>
    <property type="match status" value="1"/>
</dbReference>
<protein>
    <recommendedName>
        <fullName evidence="2">histidine kinase</fullName>
        <ecNumber evidence="2">2.7.13.3</ecNumber>
    </recommendedName>
</protein>
<dbReference type="eggNOG" id="COG0745">
    <property type="taxonomic scope" value="Bacteria"/>
</dbReference>
<dbReference type="SUPFAM" id="SSF101898">
    <property type="entry name" value="NHL repeat"/>
    <property type="match status" value="1"/>
</dbReference>
<comment type="catalytic activity">
    <reaction evidence="1">
        <text>ATP + protein L-histidine = ADP + protein N-phospho-L-histidine.</text>
        <dbReference type="EC" id="2.7.13.3"/>
    </reaction>
</comment>
<dbReference type="Gene3D" id="3.30.565.10">
    <property type="entry name" value="Histidine kinase-like ATPase, C-terminal domain"/>
    <property type="match status" value="1"/>
</dbReference>
<dbReference type="Pfam" id="PF07495">
    <property type="entry name" value="Y_Y_Y"/>
    <property type="match status" value="1"/>
</dbReference>
<keyword evidence="7" id="KW-0067">ATP-binding</keyword>
<dbReference type="GO" id="GO:0000155">
    <property type="term" value="F:phosphorelay sensor kinase activity"/>
    <property type="evidence" value="ECO:0007669"/>
    <property type="project" value="InterPro"/>
</dbReference>
<keyword evidence="9" id="KW-0805">Transcription regulation</keyword>
<dbReference type="Gene3D" id="2.60.40.10">
    <property type="entry name" value="Immunoglobulins"/>
    <property type="match status" value="1"/>
</dbReference>
<dbReference type="InterPro" id="IPR001789">
    <property type="entry name" value="Sig_transdc_resp-reg_receiver"/>
</dbReference>
<dbReference type="InterPro" id="IPR015943">
    <property type="entry name" value="WD40/YVTN_repeat-like_dom_sf"/>
</dbReference>
<dbReference type="Pfam" id="PF12833">
    <property type="entry name" value="HTH_18"/>
    <property type="match status" value="1"/>
</dbReference>
<dbReference type="InterPro" id="IPR004358">
    <property type="entry name" value="Sig_transdc_His_kin-like_C"/>
</dbReference>
<dbReference type="EMBL" id="AQHY01000040">
    <property type="protein sequence ID" value="EOA52288.1"/>
    <property type="molecule type" value="Genomic_DNA"/>
</dbReference>
<dbReference type="Gene3D" id="1.10.287.130">
    <property type="match status" value="1"/>
</dbReference>
<evidence type="ECO:0000256" key="8">
    <source>
        <dbReference type="ARBA" id="ARBA00023012"/>
    </source>
</evidence>
<dbReference type="GO" id="GO:0003700">
    <property type="term" value="F:DNA-binding transcription factor activity"/>
    <property type="evidence" value="ECO:0007669"/>
    <property type="project" value="InterPro"/>
</dbReference>
<keyword evidence="5" id="KW-0547">Nucleotide-binding</keyword>
<dbReference type="SMART" id="SM00342">
    <property type="entry name" value="HTH_ARAC"/>
    <property type="match status" value="1"/>
</dbReference>
<proteinExistence type="predicted"/>
<evidence type="ECO:0000256" key="10">
    <source>
        <dbReference type="ARBA" id="ARBA00023163"/>
    </source>
</evidence>
<reference evidence="15 16" key="1">
    <citation type="submission" date="2013-04" db="EMBL/GenBank/DDBJ databases">
        <title>The Genome Sequence of Bacteroides massiliensis DSM 17679.</title>
        <authorList>
            <consortium name="The Broad Institute Genomics Platform"/>
            <person name="Earl A."/>
            <person name="Ward D."/>
            <person name="Feldgarden M."/>
            <person name="Gevers D."/>
            <person name="Martens E."/>
            <person name="Fenner L."/>
            <person name="Roux V."/>
            <person name="Mallet M.N."/>
            <person name="Raoult D."/>
            <person name="Walker B."/>
            <person name="Young S."/>
            <person name="Zeng Q."/>
            <person name="Gargeya S."/>
            <person name="Fitzgerald M."/>
            <person name="Haas B."/>
            <person name="Abouelleil A."/>
            <person name="Allen A.W."/>
            <person name="Alvarado L."/>
            <person name="Arachchi H.M."/>
            <person name="Berlin A.M."/>
            <person name="Chapman S.B."/>
            <person name="Gainer-Dewar J."/>
            <person name="Goldberg J."/>
            <person name="Griggs A."/>
            <person name="Gujja S."/>
            <person name="Hansen M."/>
            <person name="Howarth C."/>
            <person name="Imamovic A."/>
            <person name="Ireland A."/>
            <person name="Larimer J."/>
            <person name="McCowan C."/>
            <person name="Murphy C."/>
            <person name="Pearson M."/>
            <person name="Poon T.W."/>
            <person name="Priest M."/>
            <person name="Roberts A."/>
            <person name="Saif S."/>
            <person name="Shea T."/>
            <person name="Sisk P."/>
            <person name="Sykes S."/>
            <person name="Wortman J."/>
            <person name="Nusbaum C."/>
            <person name="Birren B."/>
        </authorList>
    </citation>
    <scope>NUCLEOTIDE SEQUENCE [LARGE SCALE GENOMIC DNA]</scope>
    <source>
        <strain evidence="16">B84634 / Timone 84634 / DSM 17679 / JCM 13223</strain>
    </source>
</reference>
<dbReference type="CDD" id="cd00156">
    <property type="entry name" value="REC"/>
    <property type="match status" value="1"/>
</dbReference>
<evidence type="ECO:0000259" key="14">
    <source>
        <dbReference type="PROSITE" id="PS50110"/>
    </source>
</evidence>
<sequence>MKKYTIYIIIYMLLCFTSVFGQQANYQIFENINLSTEASVTNCFLQDEQGMIWIGSNKGLFSYNGYSVQSHPAPDEQSNAWIYCGQIINDTFLYLGTDNGMLVYNYKTDLYETPPITFPADIRSLALQGETLWIGTLNGLYNYTLSSRTLKRFDTQTYKGLPHTIVYSVIRSQDNHIYVGTYNGLSQYTSTNDSFKYIPLPVSQHKNNQFINSLLEDTIRKCIWIGTEGSLFKYTPANGDIEQIETVHANSVKSLALDGKQRLLIGTDNGLYIYKENEPLLHTRHDSRNLQSLADNIIWNIFTDRERNVWLGTNYGISLSHNNNAFQYIPISQMTGTGEGNQFFSIFKDTRNNYWFGGSNGIIRSKRSIKDTSDAIWYKMGDSRHNLAHNRIRHITEDHNHELWIATDGSVNRYNYTTQQFIHYNIVDSTGKNNANWAYHLMEDSEGKLWIATCLGGIFVVDKQKMMKSNSEYYTADYNFSIKDGLSGMFINQLIPDHKGNVWVLVYNNGIDKINPHTHQITHLQTDSITGNQKPNFILCDDQGYIWAGFRGGILRINPQNNEITTIRFGSFSSNEVFSMLEVEDHIWISTSNGFWVINKKTSDTRRLPLTNKRFTSMYYDRTTREIYLGDVDGYAITSPDILNLSPNNRPLIVTALYINGKLTENNGKSIRYTNHIELNHNQNNFAIEFSDLPYSLEEKNKFVYRMEGVDREWNLLSPNTNRISYNNLDYENYTLRISKLNINGKPSEDAYTLEIRISPPWYYTLWAKIIYSLLLAGLTAWIINFFRMKNRLHIERIEKKQIMEQSRQKIDFFTNLSHDFKTPLSLILAPVSKLLPEIKNPQEKKLLEGVQRNAIKLNSLIHQVLNFNRLDSDSNTLLILSHTEMVEFARSQFQSYEEVAKEKNILTQFKTNQEKIYLDIDLVKWESILNNILSNALKYTQDGGSITLSLSYKEKELSVSVSDTGQGIPAQDLPYIFQRFFQSSRTKGKKEGTGIGLYLVKTYTELHGGQVNLVSEENKGTTVTITLPIFQEAETFPSKVQPENHKKETCESTDTLPSVLIVDDNPEIINFIHDILHSHYHCLTAPEGKTGLKRCMESLPDLIITDLMMPVMDGMEMCRHIKKHVPTSTIPIILLTGKDDKHTELESIQLNIDAFITKPFEAEILLSRVEQLISKRRTLEAVARIETISTPKKIEAVSYDEKFLADITRIIEDHIADSELNVNALCELSGIGNKQVYRKVKQLTGLSPVEYIKNIRMKKAAMLLEQKKFSVAEVMYMVGFSSSSYFSKCFQNEFGVTPKQFIEKE</sequence>
<dbReference type="PROSITE" id="PS01124">
    <property type="entry name" value="HTH_ARAC_FAMILY_2"/>
    <property type="match status" value="1"/>
</dbReference>
<dbReference type="InterPro" id="IPR011123">
    <property type="entry name" value="Y_Y_Y"/>
</dbReference>
<keyword evidence="8" id="KW-0902">Two-component regulatory system</keyword>
<dbReference type="InterPro" id="IPR003661">
    <property type="entry name" value="HisK_dim/P_dom"/>
</dbReference>
<dbReference type="eggNOG" id="COG3292">
    <property type="taxonomic scope" value="Bacteria"/>
</dbReference>
<feature type="domain" description="Response regulatory" evidence="14">
    <location>
        <begin position="1059"/>
        <end position="1174"/>
    </location>
</feature>
<evidence type="ECO:0000313" key="15">
    <source>
        <dbReference type="EMBL" id="EOA52288.1"/>
    </source>
</evidence>
<dbReference type="Pfam" id="PF07494">
    <property type="entry name" value="Reg_prop"/>
    <property type="match status" value="1"/>
</dbReference>
<dbReference type="InterPro" id="IPR013783">
    <property type="entry name" value="Ig-like_fold"/>
</dbReference>
<dbReference type="Pfam" id="PF00072">
    <property type="entry name" value="Response_reg"/>
    <property type="match status" value="1"/>
</dbReference>
<dbReference type="InterPro" id="IPR018060">
    <property type="entry name" value="HTH_AraC"/>
</dbReference>
<name>U6RAS5_9BACT</name>
<dbReference type="GeneID" id="60060469"/>
<dbReference type="PROSITE" id="PS50109">
    <property type="entry name" value="HIS_KIN"/>
    <property type="match status" value="1"/>
</dbReference>
<dbReference type="RefSeq" id="WP_005944911.1">
    <property type="nucleotide sequence ID" value="NZ_KB890319.1"/>
</dbReference>
<dbReference type="Gene3D" id="3.40.50.2300">
    <property type="match status" value="1"/>
</dbReference>
<dbReference type="SUPFAM" id="SSF46689">
    <property type="entry name" value="Homeodomain-like"/>
    <property type="match status" value="1"/>
</dbReference>
<dbReference type="Pfam" id="PF00512">
    <property type="entry name" value="HisKA"/>
    <property type="match status" value="1"/>
</dbReference>
<dbReference type="HOGENOM" id="CLU_000445_28_1_10"/>
<dbReference type="PATRIC" id="fig|1121098.3.peg.3792"/>
<keyword evidence="4" id="KW-0808">Transferase</keyword>
<dbReference type="GO" id="GO:0043565">
    <property type="term" value="F:sequence-specific DNA binding"/>
    <property type="evidence" value="ECO:0007669"/>
    <property type="project" value="InterPro"/>
</dbReference>
<evidence type="ECO:0000259" key="12">
    <source>
        <dbReference type="PROSITE" id="PS01124"/>
    </source>
</evidence>
<dbReference type="PRINTS" id="PR00344">
    <property type="entry name" value="BCTRLSENSOR"/>
</dbReference>
<dbReference type="PROSITE" id="PS50110">
    <property type="entry name" value="RESPONSE_REGULATORY"/>
    <property type="match status" value="1"/>
</dbReference>
<dbReference type="SMART" id="SM00388">
    <property type="entry name" value="HisKA"/>
    <property type="match status" value="1"/>
</dbReference>
<evidence type="ECO:0000256" key="5">
    <source>
        <dbReference type="ARBA" id="ARBA00022741"/>
    </source>
</evidence>
<dbReference type="OrthoDB" id="1109008at2"/>
<evidence type="ECO:0000256" key="2">
    <source>
        <dbReference type="ARBA" id="ARBA00012438"/>
    </source>
</evidence>
<dbReference type="SUPFAM" id="SSF47384">
    <property type="entry name" value="Homodimeric domain of signal transducing histidine kinase"/>
    <property type="match status" value="1"/>
</dbReference>
<evidence type="ECO:0000256" key="1">
    <source>
        <dbReference type="ARBA" id="ARBA00000085"/>
    </source>
</evidence>
<dbReference type="InterPro" id="IPR009057">
    <property type="entry name" value="Homeodomain-like_sf"/>
</dbReference>
<dbReference type="FunFam" id="3.30.565.10:FF:000037">
    <property type="entry name" value="Hybrid sensor histidine kinase/response regulator"/>
    <property type="match status" value="1"/>
</dbReference>
<organism evidence="15 16">
    <name type="scientific">Phocaeicola massiliensis B84634 = Timone 84634 = DSM 17679 = JCM 13223</name>
    <dbReference type="NCBI Taxonomy" id="1121098"/>
    <lineage>
        <taxon>Bacteria</taxon>
        <taxon>Pseudomonadati</taxon>
        <taxon>Bacteroidota</taxon>
        <taxon>Bacteroidia</taxon>
        <taxon>Bacteroidales</taxon>
        <taxon>Bacteroidaceae</taxon>
        <taxon>Phocaeicola</taxon>
    </lineage>
</organism>
<keyword evidence="3 11" id="KW-0597">Phosphoprotein</keyword>
<dbReference type="SMART" id="SM00448">
    <property type="entry name" value="REC"/>
    <property type="match status" value="1"/>
</dbReference>
<dbReference type="Gene3D" id="2.130.10.10">
    <property type="entry name" value="YVTN repeat-like/Quinoprotein amine dehydrogenase"/>
    <property type="match status" value="2"/>
</dbReference>
<comment type="caution">
    <text evidence="15">The sequence shown here is derived from an EMBL/GenBank/DDBJ whole genome shotgun (WGS) entry which is preliminary data.</text>
</comment>
<dbReference type="STRING" id="1121098.HMPREF1534_03714"/>
<evidence type="ECO:0000256" key="6">
    <source>
        <dbReference type="ARBA" id="ARBA00022777"/>
    </source>
</evidence>
<dbReference type="CDD" id="cd00082">
    <property type="entry name" value="HisKA"/>
    <property type="match status" value="1"/>
</dbReference>
<dbReference type="SUPFAM" id="SSF63829">
    <property type="entry name" value="Calcium-dependent phosphotriesterase"/>
    <property type="match status" value="1"/>
</dbReference>
<dbReference type="Proteomes" id="UP000017831">
    <property type="component" value="Unassembled WGS sequence"/>
</dbReference>
<gene>
    <name evidence="15" type="ORF">HMPREF1534_03714</name>
</gene>
<dbReference type="Pfam" id="PF02518">
    <property type="entry name" value="HATPase_c"/>
    <property type="match status" value="1"/>
</dbReference>
<dbReference type="InterPro" id="IPR005467">
    <property type="entry name" value="His_kinase_dom"/>
</dbReference>
<evidence type="ECO:0000256" key="3">
    <source>
        <dbReference type="ARBA" id="ARBA00022553"/>
    </source>
</evidence>
<accession>U6RAS5</accession>